<reference evidence="3 4" key="1">
    <citation type="submission" date="2022-09" db="EMBL/GenBank/DDBJ databases">
        <authorList>
            <person name="Palmer J.M."/>
        </authorList>
    </citation>
    <scope>NUCLEOTIDE SEQUENCE [LARGE SCALE GENOMIC DNA]</scope>
    <source>
        <strain evidence="3 4">DSM 7382</strain>
    </source>
</reference>
<evidence type="ECO:0000259" key="2">
    <source>
        <dbReference type="Pfam" id="PF20152"/>
    </source>
</evidence>
<feature type="domain" description="DUF6534" evidence="2">
    <location>
        <begin position="175"/>
        <end position="218"/>
    </location>
</feature>
<dbReference type="AlphaFoldDB" id="A0AAW0G6V5"/>
<keyword evidence="1" id="KW-0472">Membrane</keyword>
<keyword evidence="4" id="KW-1185">Reference proteome</keyword>
<organism evidence="3 4">
    <name type="scientific">Cerrena zonata</name>
    <dbReference type="NCBI Taxonomy" id="2478898"/>
    <lineage>
        <taxon>Eukaryota</taxon>
        <taxon>Fungi</taxon>
        <taxon>Dikarya</taxon>
        <taxon>Basidiomycota</taxon>
        <taxon>Agaricomycotina</taxon>
        <taxon>Agaricomycetes</taxon>
        <taxon>Polyporales</taxon>
        <taxon>Cerrenaceae</taxon>
        <taxon>Cerrena</taxon>
    </lineage>
</organism>
<dbReference type="EMBL" id="JASBNA010000009">
    <property type="protein sequence ID" value="KAK7689076.1"/>
    <property type="molecule type" value="Genomic_DNA"/>
</dbReference>
<dbReference type="Proteomes" id="UP001385951">
    <property type="component" value="Unassembled WGS sequence"/>
</dbReference>
<accession>A0AAW0G6V5</accession>
<feature type="transmembrane region" description="Helical" evidence="1">
    <location>
        <begin position="50"/>
        <end position="71"/>
    </location>
</feature>
<evidence type="ECO:0000313" key="3">
    <source>
        <dbReference type="EMBL" id="KAK7689076.1"/>
    </source>
</evidence>
<keyword evidence="1" id="KW-1133">Transmembrane helix</keyword>
<proteinExistence type="predicted"/>
<feature type="transmembrane region" description="Helical" evidence="1">
    <location>
        <begin position="170"/>
        <end position="190"/>
    </location>
</feature>
<gene>
    <name evidence="3" type="ORF">QCA50_007767</name>
</gene>
<dbReference type="InterPro" id="IPR045339">
    <property type="entry name" value="DUF6534"/>
</dbReference>
<feature type="transmembrane region" description="Helical" evidence="1">
    <location>
        <begin position="125"/>
        <end position="150"/>
    </location>
</feature>
<comment type="caution">
    <text evidence="3">The sequence shown here is derived from an EMBL/GenBank/DDBJ whole genome shotgun (WGS) entry which is preliminary data.</text>
</comment>
<name>A0AAW0G6V5_9APHY</name>
<evidence type="ECO:0000313" key="4">
    <source>
        <dbReference type="Proteomes" id="UP001385951"/>
    </source>
</evidence>
<evidence type="ECO:0000256" key="1">
    <source>
        <dbReference type="SAM" id="Phobius"/>
    </source>
</evidence>
<feature type="transmembrane region" description="Helical" evidence="1">
    <location>
        <begin position="91"/>
        <end position="113"/>
    </location>
</feature>
<dbReference type="PANTHER" id="PTHR40465">
    <property type="entry name" value="CHROMOSOME 1, WHOLE GENOME SHOTGUN SEQUENCE"/>
    <property type="match status" value="1"/>
</dbReference>
<dbReference type="Pfam" id="PF20152">
    <property type="entry name" value="DUF6534"/>
    <property type="match status" value="1"/>
</dbReference>
<dbReference type="PANTHER" id="PTHR40465:SF1">
    <property type="entry name" value="DUF6534 DOMAIN-CONTAINING PROTEIN"/>
    <property type="match status" value="1"/>
</dbReference>
<keyword evidence="1" id="KW-0812">Transmembrane</keyword>
<feature type="transmembrane region" description="Helical" evidence="1">
    <location>
        <begin position="20"/>
        <end position="43"/>
    </location>
</feature>
<sequence>MSALLISSPPFDAATFLGGYIMALCIAFILYGITIGQTYLFMINSKKDTVILRTTVTIVAILETIHTIFIIRQMYYLTVIGFGDSSIVQTFDWSTGGFFFAENGIVLLVDGFYIRRIWILSGQRLLPTIGLATLLVLCFGFHMAAASYTFIIPTWPRFYQKFGSSLSVEVANTTSAALDGLIAASMIFLLNRSQTGYRRTDGILRWIIAYSVNTGLLTM</sequence>
<protein>
    <recommendedName>
        <fullName evidence="2">DUF6534 domain-containing protein</fullName>
    </recommendedName>
</protein>